<dbReference type="Ensembl" id="ENSSLUT00000012068.1">
    <property type="protein sequence ID" value="ENSSLUP00000011666.1"/>
    <property type="gene ID" value="ENSSLUG00000005561.1"/>
</dbReference>
<name>A0A8C9XN76_SANLU</name>
<dbReference type="AlphaFoldDB" id="A0A8C9XN76"/>
<protein>
    <submittedName>
        <fullName evidence="1">Uncharacterized protein</fullName>
    </submittedName>
</protein>
<sequence>IFILLLTSDFHHTILGLHHQLFSVGHHGAHLAHKAHVRCHHGGPHVPRPVSAGECGEVLGLGWHAEGLVKDAMVPVTEWVPARGAEQGERNTSLSHGCCRWLRLEKPNINVVN</sequence>
<reference evidence="1" key="1">
    <citation type="submission" date="2025-08" db="UniProtKB">
        <authorList>
            <consortium name="Ensembl"/>
        </authorList>
    </citation>
    <scope>IDENTIFICATION</scope>
</reference>
<evidence type="ECO:0000313" key="2">
    <source>
        <dbReference type="Proteomes" id="UP000694568"/>
    </source>
</evidence>
<reference evidence="1" key="2">
    <citation type="submission" date="2025-09" db="UniProtKB">
        <authorList>
            <consortium name="Ensembl"/>
        </authorList>
    </citation>
    <scope>IDENTIFICATION</scope>
</reference>
<accession>A0A8C9XN76</accession>
<evidence type="ECO:0000313" key="1">
    <source>
        <dbReference type="Ensembl" id="ENSSLUP00000011666.1"/>
    </source>
</evidence>
<keyword evidence="2" id="KW-1185">Reference proteome</keyword>
<proteinExistence type="predicted"/>
<dbReference type="GeneTree" id="ENSGT00960000186914"/>
<organism evidence="1 2">
    <name type="scientific">Sander lucioperca</name>
    <name type="common">Pike-perch</name>
    <name type="synonym">Perca lucioperca</name>
    <dbReference type="NCBI Taxonomy" id="283035"/>
    <lineage>
        <taxon>Eukaryota</taxon>
        <taxon>Metazoa</taxon>
        <taxon>Chordata</taxon>
        <taxon>Craniata</taxon>
        <taxon>Vertebrata</taxon>
        <taxon>Euteleostomi</taxon>
        <taxon>Actinopterygii</taxon>
        <taxon>Neopterygii</taxon>
        <taxon>Teleostei</taxon>
        <taxon>Neoteleostei</taxon>
        <taxon>Acanthomorphata</taxon>
        <taxon>Eupercaria</taxon>
        <taxon>Perciformes</taxon>
        <taxon>Percoidei</taxon>
        <taxon>Percidae</taxon>
        <taxon>Luciopercinae</taxon>
        <taxon>Sander</taxon>
    </lineage>
</organism>
<dbReference type="Proteomes" id="UP000694568">
    <property type="component" value="Unplaced"/>
</dbReference>